<comment type="caution">
    <text evidence="2">The sequence shown here is derived from an EMBL/GenBank/DDBJ whole genome shotgun (WGS) entry which is preliminary data.</text>
</comment>
<gene>
    <name evidence="2" type="ORF">IEO70_05980</name>
</gene>
<feature type="transmembrane region" description="Helical" evidence="1">
    <location>
        <begin position="72"/>
        <end position="92"/>
    </location>
</feature>
<dbReference type="RefSeq" id="WP_190997453.1">
    <property type="nucleotide sequence ID" value="NZ_JACXSI010000012.1"/>
</dbReference>
<dbReference type="InterPro" id="IPR009943">
    <property type="entry name" value="DUF1475"/>
</dbReference>
<evidence type="ECO:0000313" key="2">
    <source>
        <dbReference type="EMBL" id="MBD3107909.1"/>
    </source>
</evidence>
<evidence type="ECO:0000313" key="3">
    <source>
        <dbReference type="Proteomes" id="UP000602076"/>
    </source>
</evidence>
<keyword evidence="1" id="KW-0472">Membrane</keyword>
<organism evidence="2 3">
    <name type="scientific">Peribacillus faecalis</name>
    <dbReference type="NCBI Taxonomy" id="2772559"/>
    <lineage>
        <taxon>Bacteria</taxon>
        <taxon>Bacillati</taxon>
        <taxon>Bacillota</taxon>
        <taxon>Bacilli</taxon>
        <taxon>Bacillales</taxon>
        <taxon>Bacillaceae</taxon>
        <taxon>Peribacillus</taxon>
    </lineage>
</organism>
<dbReference type="EMBL" id="JACXSI010000012">
    <property type="protein sequence ID" value="MBD3107909.1"/>
    <property type="molecule type" value="Genomic_DNA"/>
</dbReference>
<protein>
    <submittedName>
        <fullName evidence="2">DUF1475 family protein</fullName>
    </submittedName>
</protein>
<evidence type="ECO:0000256" key="1">
    <source>
        <dbReference type="SAM" id="Phobius"/>
    </source>
</evidence>
<dbReference type="AlphaFoldDB" id="A0A927CYZ3"/>
<proteinExistence type="predicted"/>
<accession>A0A927CYZ3</accession>
<feature type="transmembrane region" description="Helical" evidence="1">
    <location>
        <begin position="7"/>
        <end position="26"/>
    </location>
</feature>
<keyword evidence="1" id="KW-1133">Transmembrane helix</keyword>
<keyword evidence="3" id="KW-1185">Reference proteome</keyword>
<reference evidence="2" key="1">
    <citation type="submission" date="2020-09" db="EMBL/GenBank/DDBJ databases">
        <title>Bacillus faecalis sp. nov., a moderately halophilic bacterium isolated from cow faeces.</title>
        <authorList>
            <person name="Jiang L."/>
            <person name="Lee J."/>
        </authorList>
    </citation>
    <scope>NUCLEOTIDE SEQUENCE</scope>
    <source>
        <strain evidence="2">AGMB 02131</strain>
    </source>
</reference>
<sequence length="110" mass="12568">MKVAKYVFLLGAILMGGSIVYGFAAGDFLGDGSAMLELLWGKITLIDIYLAFFVFAGWMFFREGFNVKSMVILLLIIVFGSFTICFYTFLVMHRADGDWQRFWFGSRLMQ</sequence>
<feature type="transmembrane region" description="Helical" evidence="1">
    <location>
        <begin position="38"/>
        <end position="60"/>
    </location>
</feature>
<dbReference type="Proteomes" id="UP000602076">
    <property type="component" value="Unassembled WGS sequence"/>
</dbReference>
<name>A0A927CYZ3_9BACI</name>
<dbReference type="Pfam" id="PF07343">
    <property type="entry name" value="DUF1475"/>
    <property type="match status" value="1"/>
</dbReference>
<keyword evidence="1" id="KW-0812">Transmembrane</keyword>